<evidence type="ECO:0000313" key="2">
    <source>
        <dbReference type="EMBL" id="RVQ68747.1"/>
    </source>
</evidence>
<feature type="chain" id="PRO_5019441337" evidence="1">
    <location>
        <begin position="18"/>
        <end position="108"/>
    </location>
</feature>
<protein>
    <submittedName>
        <fullName evidence="2">Uncharacterized protein</fullName>
    </submittedName>
</protein>
<feature type="signal peptide" evidence="1">
    <location>
        <begin position="1"/>
        <end position="17"/>
    </location>
</feature>
<dbReference type="EMBL" id="RXOL01000001">
    <property type="protein sequence ID" value="RVQ68747.1"/>
    <property type="molecule type" value="Genomic_DNA"/>
</dbReference>
<keyword evidence="3" id="KW-1185">Reference proteome</keyword>
<gene>
    <name evidence="2" type="ORF">EKN06_00490</name>
</gene>
<reference evidence="2 3" key="1">
    <citation type="submission" date="2018-12" db="EMBL/GenBank/DDBJ databases">
        <title>Croceicoccus ponticola sp. nov., a lipolytic bacterium isolated from seawater.</title>
        <authorList>
            <person name="Yoon J.-H."/>
        </authorList>
    </citation>
    <scope>NUCLEOTIDE SEQUENCE [LARGE SCALE GENOMIC DNA]</scope>
    <source>
        <strain evidence="2 3">GM-16</strain>
    </source>
</reference>
<sequence>MQKLAIAVLSIPLASCAANQAGLLKNDVIDTYFSEKSAGVVAGCLQQSLHGGPTMGTDGTNYWITRQNALGPVVRFDFKPAATGSGSIVEYRSRLEINNGLDKLQTCL</sequence>
<accession>A0A437GZF9</accession>
<comment type="caution">
    <text evidence="2">The sequence shown here is derived from an EMBL/GenBank/DDBJ whole genome shotgun (WGS) entry which is preliminary data.</text>
</comment>
<evidence type="ECO:0000313" key="3">
    <source>
        <dbReference type="Proteomes" id="UP000283003"/>
    </source>
</evidence>
<evidence type="ECO:0000256" key="1">
    <source>
        <dbReference type="SAM" id="SignalP"/>
    </source>
</evidence>
<organism evidence="2 3">
    <name type="scientific">Croceicoccus ponticola</name>
    <dbReference type="NCBI Taxonomy" id="2217664"/>
    <lineage>
        <taxon>Bacteria</taxon>
        <taxon>Pseudomonadati</taxon>
        <taxon>Pseudomonadota</taxon>
        <taxon>Alphaproteobacteria</taxon>
        <taxon>Sphingomonadales</taxon>
        <taxon>Erythrobacteraceae</taxon>
        <taxon>Croceicoccus</taxon>
    </lineage>
</organism>
<proteinExistence type="predicted"/>
<dbReference type="AlphaFoldDB" id="A0A437GZF9"/>
<dbReference type="OrthoDB" id="9807212at2"/>
<dbReference type="Proteomes" id="UP000283003">
    <property type="component" value="Unassembled WGS sequence"/>
</dbReference>
<keyword evidence="1" id="KW-0732">Signal</keyword>
<dbReference type="RefSeq" id="WP_127610932.1">
    <property type="nucleotide sequence ID" value="NZ_RXOL01000001.1"/>
</dbReference>
<name>A0A437GZF9_9SPHN</name>